<dbReference type="PROSITE" id="PS50181">
    <property type="entry name" value="FBOX"/>
    <property type="match status" value="1"/>
</dbReference>
<dbReference type="SMART" id="SM00256">
    <property type="entry name" value="FBOX"/>
    <property type="match status" value="1"/>
</dbReference>
<dbReference type="Gene3D" id="1.20.1280.50">
    <property type="match status" value="1"/>
</dbReference>
<feature type="compositionally biased region" description="Basic residues" evidence="1">
    <location>
        <begin position="1"/>
        <end position="10"/>
    </location>
</feature>
<dbReference type="InterPro" id="IPR001680">
    <property type="entry name" value="WD40_rpt"/>
</dbReference>
<accession>A0A067M8P7</accession>
<dbReference type="InterPro" id="IPR036322">
    <property type="entry name" value="WD40_repeat_dom_sf"/>
</dbReference>
<dbReference type="PROSITE" id="PS50330">
    <property type="entry name" value="UIM"/>
    <property type="match status" value="2"/>
</dbReference>
<dbReference type="Proteomes" id="UP000027195">
    <property type="component" value="Unassembled WGS sequence"/>
</dbReference>
<feature type="region of interest" description="Disordered" evidence="1">
    <location>
        <begin position="642"/>
        <end position="665"/>
    </location>
</feature>
<dbReference type="SUPFAM" id="SSF50978">
    <property type="entry name" value="WD40 repeat-like"/>
    <property type="match status" value="1"/>
</dbReference>
<feature type="compositionally biased region" description="Low complexity" evidence="1">
    <location>
        <begin position="884"/>
        <end position="895"/>
    </location>
</feature>
<dbReference type="Pfam" id="PF12937">
    <property type="entry name" value="F-box-like"/>
    <property type="match status" value="1"/>
</dbReference>
<organism evidence="3 4">
    <name type="scientific">Botryobasidium botryosum (strain FD-172 SS1)</name>
    <dbReference type="NCBI Taxonomy" id="930990"/>
    <lineage>
        <taxon>Eukaryota</taxon>
        <taxon>Fungi</taxon>
        <taxon>Dikarya</taxon>
        <taxon>Basidiomycota</taxon>
        <taxon>Agaricomycotina</taxon>
        <taxon>Agaricomycetes</taxon>
        <taxon>Cantharellales</taxon>
        <taxon>Botryobasidiaceae</taxon>
        <taxon>Botryobasidium</taxon>
    </lineage>
</organism>
<sequence>MPHHQNRHLTPRTSHAKTTAKNFPTFQPAHHGNEITCMPSEIITHFTSFLSPHDLLALSLVSKSFRDHVRREDTWKAAFYLNFLAIGPEESEHGRALQLRRTEDTWCKEYVFRHNLARRWAKSRNPTISHSPHHSNISSMLLLPDQKSLLTSSLAYGVVSRSYPFTGKVLKGFLDASGLLNGQGIGNPNAEFAPDVTAIALQSWGSTTVNIVWGFRTGSVAVATASRVMELGKGGVVLMSRARIEDTHLGQVEDIYFQDSGGYKPPTATVRGRPVFASAGADGKIKLWEAKRMQLRCVWTGNTSKENVLPPDACLKVVFDSGSGTVVGALRSGDIVVYAGLDIASVQNEEGERSFHLAHSHFVRIPALEGSEQPIPTSGLPATEPSTRALAVLQLQADPYDSRHITLLVHHEGDYSFSRVDIRFPTTPTDAVRYTRTLFEDGRHGAFTAFKANFVARSALKIGAVSEASTPLTPNSTAPFGSSSTLFPTTYTTAPTPRKIETSYILTGDAAGWVRVFSWDAASSSSHDEANEKETVVVSKMKWEAHDDGAITAINASDFVIVTGSACGGIKIWDVLTHALIRAFGTASPRGHVHPGPAAPGDAGNTGNAREGVNEIIVKRDFVMAAVGGRALAWKIGPLGVGGKGKEKKRSGGSGRDMSKWHQQIQIKNDIRESRIEIEQERRAVQRSYAREHAQMATLGELGLDEGEALEYALMLSREEEEARVGDDSMTWFTPPPSASASSSGFSSSQPSSPGFGRGDEDADVDARGMTPDSYSPTPIPSPRTRGDPIRSASASDSQNPAFPPISPSPRKSVPQSPKSGSWSSIVQSLMPSSSSTPARSAAERAVDNPSSSGSPPWTASSAAAMAPSGGSSLLAASLARHNVSATSSSASLSQGRRRGARDEDEELQFVLALSLAEARSRGEDV</sequence>
<keyword evidence="4" id="KW-1185">Reference proteome</keyword>
<evidence type="ECO:0000313" key="4">
    <source>
        <dbReference type="Proteomes" id="UP000027195"/>
    </source>
</evidence>
<feature type="domain" description="F-box" evidence="2">
    <location>
        <begin position="32"/>
        <end position="78"/>
    </location>
</feature>
<evidence type="ECO:0000256" key="1">
    <source>
        <dbReference type="SAM" id="MobiDB-lite"/>
    </source>
</evidence>
<dbReference type="AlphaFoldDB" id="A0A067M8P7"/>
<dbReference type="Gene3D" id="2.130.10.10">
    <property type="entry name" value="YVTN repeat-like/Quinoprotein amine dehydrogenase"/>
    <property type="match status" value="2"/>
</dbReference>
<feature type="compositionally biased region" description="Low complexity" evidence="1">
    <location>
        <begin position="832"/>
        <end position="841"/>
    </location>
</feature>
<reference evidence="4" key="1">
    <citation type="journal article" date="2014" name="Proc. Natl. Acad. Sci. U.S.A.">
        <title>Extensive sampling of basidiomycete genomes demonstrates inadequacy of the white-rot/brown-rot paradigm for wood decay fungi.</title>
        <authorList>
            <person name="Riley R."/>
            <person name="Salamov A.A."/>
            <person name="Brown D.W."/>
            <person name="Nagy L.G."/>
            <person name="Floudas D."/>
            <person name="Held B.W."/>
            <person name="Levasseur A."/>
            <person name="Lombard V."/>
            <person name="Morin E."/>
            <person name="Otillar R."/>
            <person name="Lindquist E.A."/>
            <person name="Sun H."/>
            <person name="LaButti K.M."/>
            <person name="Schmutz J."/>
            <person name="Jabbour D."/>
            <person name="Luo H."/>
            <person name="Baker S.E."/>
            <person name="Pisabarro A.G."/>
            <person name="Walton J.D."/>
            <person name="Blanchette R.A."/>
            <person name="Henrissat B."/>
            <person name="Martin F."/>
            <person name="Cullen D."/>
            <person name="Hibbett D.S."/>
            <person name="Grigoriev I.V."/>
        </authorList>
    </citation>
    <scope>NUCLEOTIDE SEQUENCE [LARGE SCALE GENOMIC DNA]</scope>
    <source>
        <strain evidence="4">FD-172 SS1</strain>
    </source>
</reference>
<gene>
    <name evidence="3" type="ORF">BOTBODRAFT_146867</name>
</gene>
<dbReference type="SMART" id="SM00320">
    <property type="entry name" value="WD40"/>
    <property type="match status" value="2"/>
</dbReference>
<proteinExistence type="predicted"/>
<feature type="region of interest" description="Disordered" evidence="1">
    <location>
        <begin position="884"/>
        <end position="905"/>
    </location>
</feature>
<dbReference type="InterPro" id="IPR003903">
    <property type="entry name" value="UIM_dom"/>
</dbReference>
<dbReference type="SUPFAM" id="SSF81383">
    <property type="entry name" value="F-box domain"/>
    <property type="match status" value="1"/>
</dbReference>
<feature type="compositionally biased region" description="Low complexity" evidence="1">
    <location>
        <begin position="739"/>
        <end position="755"/>
    </location>
</feature>
<protein>
    <recommendedName>
        <fullName evidence="2">F-box domain-containing protein</fullName>
    </recommendedName>
</protein>
<dbReference type="InterPro" id="IPR036047">
    <property type="entry name" value="F-box-like_dom_sf"/>
</dbReference>
<dbReference type="STRING" id="930990.A0A067M8P7"/>
<feature type="compositionally biased region" description="Polar residues" evidence="1">
    <location>
        <begin position="11"/>
        <end position="20"/>
    </location>
</feature>
<feature type="compositionally biased region" description="Polar residues" evidence="1">
    <location>
        <begin position="814"/>
        <end position="831"/>
    </location>
</feature>
<dbReference type="CDD" id="cd09917">
    <property type="entry name" value="F-box_SF"/>
    <property type="match status" value="1"/>
</dbReference>
<dbReference type="EMBL" id="KL198052">
    <property type="protein sequence ID" value="KDQ12153.1"/>
    <property type="molecule type" value="Genomic_DNA"/>
</dbReference>
<dbReference type="InParanoid" id="A0A067M8P7"/>
<dbReference type="SMART" id="SM00726">
    <property type="entry name" value="UIM"/>
    <property type="match status" value="2"/>
</dbReference>
<evidence type="ECO:0000313" key="3">
    <source>
        <dbReference type="EMBL" id="KDQ12153.1"/>
    </source>
</evidence>
<evidence type="ECO:0000259" key="2">
    <source>
        <dbReference type="PROSITE" id="PS50181"/>
    </source>
</evidence>
<dbReference type="HOGENOM" id="CLU_008398_0_0_1"/>
<dbReference type="OrthoDB" id="429520at2759"/>
<feature type="region of interest" description="Disordered" evidence="1">
    <location>
        <begin position="721"/>
        <end position="870"/>
    </location>
</feature>
<dbReference type="InterPro" id="IPR001810">
    <property type="entry name" value="F-box_dom"/>
</dbReference>
<name>A0A067M8P7_BOTB1</name>
<feature type="compositionally biased region" description="Low complexity" evidence="1">
    <location>
        <begin position="851"/>
        <end position="870"/>
    </location>
</feature>
<feature type="region of interest" description="Disordered" evidence="1">
    <location>
        <begin position="1"/>
        <end position="20"/>
    </location>
</feature>
<dbReference type="InterPro" id="IPR015943">
    <property type="entry name" value="WD40/YVTN_repeat-like_dom_sf"/>
</dbReference>